<evidence type="ECO:0000256" key="9">
    <source>
        <dbReference type="ARBA" id="ARBA00022827"/>
    </source>
</evidence>
<protein>
    <recommendedName>
        <fullName evidence="5">Mercuric reductase</fullName>
        <ecNumber evidence="4">1.16.1.1</ecNumber>
    </recommendedName>
    <alternativeName>
        <fullName evidence="15">Hg(II) reductase</fullName>
    </alternativeName>
</protein>
<dbReference type="PROSITE" id="PS00076">
    <property type="entry name" value="PYRIDINE_REDOX_1"/>
    <property type="match status" value="1"/>
</dbReference>
<evidence type="ECO:0000256" key="13">
    <source>
        <dbReference type="ARBA" id="ARBA00023157"/>
    </source>
</evidence>
<dbReference type="GO" id="GO:0050660">
    <property type="term" value="F:flavin adenine dinucleotide binding"/>
    <property type="evidence" value="ECO:0007669"/>
    <property type="project" value="InterPro"/>
</dbReference>
<dbReference type="InterPro" id="IPR004099">
    <property type="entry name" value="Pyr_nucl-diS_OxRdtase_dimer"/>
</dbReference>
<keyword evidence="12 17" id="KW-0560">Oxidoreductase</keyword>
<dbReference type="InterPro" id="IPR016156">
    <property type="entry name" value="FAD/NAD-linked_Rdtase_dimer_sf"/>
</dbReference>
<dbReference type="PRINTS" id="PR00368">
    <property type="entry name" value="FADPNR"/>
</dbReference>
<proteinExistence type="inferred from homology"/>
<dbReference type="InterPro" id="IPR012999">
    <property type="entry name" value="Pyr_OxRdtase_I_AS"/>
</dbReference>
<dbReference type="InterPro" id="IPR023753">
    <property type="entry name" value="FAD/NAD-binding_dom"/>
</dbReference>
<dbReference type="PRINTS" id="PR00411">
    <property type="entry name" value="PNDRDTASEI"/>
</dbReference>
<dbReference type="Proteomes" id="UP000240322">
    <property type="component" value="Unassembled WGS sequence"/>
</dbReference>
<evidence type="ECO:0000256" key="4">
    <source>
        <dbReference type="ARBA" id="ARBA00012661"/>
    </source>
</evidence>
<dbReference type="GO" id="GO:0016152">
    <property type="term" value="F:mercury (II) reductase (NADP+) activity"/>
    <property type="evidence" value="ECO:0007669"/>
    <property type="project" value="UniProtKB-EC"/>
</dbReference>
<dbReference type="InterPro" id="IPR036188">
    <property type="entry name" value="FAD/NAD-bd_sf"/>
</dbReference>
<evidence type="ECO:0000256" key="12">
    <source>
        <dbReference type="ARBA" id="ARBA00023002"/>
    </source>
</evidence>
<dbReference type="InterPro" id="IPR001100">
    <property type="entry name" value="Pyr_nuc-diS_OxRdtase"/>
</dbReference>
<feature type="domain" description="Pyridine nucleotide-disulphide oxidoreductase dimerisation" evidence="18">
    <location>
        <begin position="351"/>
        <end position="459"/>
    </location>
</feature>
<comment type="subunit">
    <text evidence="3">Homodimer.</text>
</comment>
<evidence type="ECO:0000256" key="10">
    <source>
        <dbReference type="ARBA" id="ARBA00022857"/>
    </source>
</evidence>
<dbReference type="PANTHER" id="PTHR43014:SF4">
    <property type="entry name" value="PYRIDINE NUCLEOTIDE-DISULFIDE OXIDOREDUCTASE RCLA-RELATED"/>
    <property type="match status" value="1"/>
</dbReference>
<comment type="caution">
    <text evidence="20">The sequence shown here is derived from an EMBL/GenBank/DDBJ whole genome shotgun (WGS) entry which is preliminary data.</text>
</comment>
<keyword evidence="13" id="KW-1015">Disulfide bond</keyword>
<evidence type="ECO:0000313" key="21">
    <source>
        <dbReference type="Proteomes" id="UP000240322"/>
    </source>
</evidence>
<keyword evidence="8" id="KW-0479">Metal-binding</keyword>
<feature type="domain" description="FAD/NAD(P)-binding" evidence="19">
    <location>
        <begin position="7"/>
        <end position="332"/>
    </location>
</feature>
<dbReference type="GO" id="GO:0016668">
    <property type="term" value="F:oxidoreductase activity, acting on a sulfur group of donors, NAD(P) as acceptor"/>
    <property type="evidence" value="ECO:0007669"/>
    <property type="project" value="InterPro"/>
</dbReference>
<dbReference type="FunFam" id="3.30.390.30:FF:000001">
    <property type="entry name" value="Dihydrolipoyl dehydrogenase"/>
    <property type="match status" value="1"/>
</dbReference>
<keyword evidence="6" id="KW-0475">Mercuric resistance</keyword>
<evidence type="ECO:0000256" key="17">
    <source>
        <dbReference type="RuleBase" id="RU003691"/>
    </source>
</evidence>
<dbReference type="PANTHER" id="PTHR43014">
    <property type="entry name" value="MERCURIC REDUCTASE"/>
    <property type="match status" value="1"/>
</dbReference>
<dbReference type="PIRSF" id="PIRSF000350">
    <property type="entry name" value="Mercury_reductase_MerA"/>
    <property type="match status" value="1"/>
</dbReference>
<dbReference type="GO" id="GO:0050661">
    <property type="term" value="F:NADP binding"/>
    <property type="evidence" value="ECO:0007669"/>
    <property type="project" value="InterPro"/>
</dbReference>
<evidence type="ECO:0000256" key="8">
    <source>
        <dbReference type="ARBA" id="ARBA00022723"/>
    </source>
</evidence>
<keyword evidence="11" id="KW-0476">Mercury</keyword>
<dbReference type="GO" id="GO:0045340">
    <property type="term" value="F:mercury ion binding"/>
    <property type="evidence" value="ECO:0007669"/>
    <property type="project" value="InterPro"/>
</dbReference>
<name>A0A2R6B0H7_9ARCH</name>
<evidence type="ECO:0000259" key="19">
    <source>
        <dbReference type="Pfam" id="PF07992"/>
    </source>
</evidence>
<evidence type="ECO:0000256" key="14">
    <source>
        <dbReference type="ARBA" id="ARBA00023284"/>
    </source>
</evidence>
<evidence type="ECO:0000256" key="16">
    <source>
        <dbReference type="ARBA" id="ARBA00048984"/>
    </source>
</evidence>
<dbReference type="Pfam" id="PF07992">
    <property type="entry name" value="Pyr_redox_2"/>
    <property type="match status" value="1"/>
</dbReference>
<keyword evidence="9 17" id="KW-0274">FAD</keyword>
<evidence type="ECO:0000256" key="2">
    <source>
        <dbReference type="ARBA" id="ARBA00007532"/>
    </source>
</evidence>
<evidence type="ECO:0000256" key="1">
    <source>
        <dbReference type="ARBA" id="ARBA00001974"/>
    </source>
</evidence>
<evidence type="ECO:0000256" key="6">
    <source>
        <dbReference type="ARBA" id="ARBA00022466"/>
    </source>
</evidence>
<dbReference type="EC" id="1.16.1.1" evidence="4"/>
<dbReference type="SUPFAM" id="SSF55424">
    <property type="entry name" value="FAD/NAD-linked reductases, dimerisation (C-terminal) domain"/>
    <property type="match status" value="1"/>
</dbReference>
<dbReference type="NCBIfam" id="TIGR02053">
    <property type="entry name" value="MerA"/>
    <property type="match status" value="1"/>
</dbReference>
<dbReference type="InterPro" id="IPR021179">
    <property type="entry name" value="Mercury_reductase_MerA"/>
</dbReference>
<evidence type="ECO:0000256" key="11">
    <source>
        <dbReference type="ARBA" id="ARBA00022914"/>
    </source>
</evidence>
<comment type="catalytic activity">
    <reaction evidence="16">
        <text>Hg + NADP(+) + H(+) = Hg(2+) + NADPH</text>
        <dbReference type="Rhea" id="RHEA:23856"/>
        <dbReference type="ChEBI" id="CHEBI:15378"/>
        <dbReference type="ChEBI" id="CHEBI:16170"/>
        <dbReference type="ChEBI" id="CHEBI:16793"/>
        <dbReference type="ChEBI" id="CHEBI:57783"/>
        <dbReference type="ChEBI" id="CHEBI:58349"/>
        <dbReference type="EC" id="1.16.1.1"/>
    </reaction>
</comment>
<evidence type="ECO:0000256" key="5">
    <source>
        <dbReference type="ARBA" id="ARBA00014791"/>
    </source>
</evidence>
<evidence type="ECO:0000259" key="18">
    <source>
        <dbReference type="Pfam" id="PF02852"/>
    </source>
</evidence>
<keyword evidence="7 17" id="KW-0285">Flavoprotein</keyword>
<reference evidence="20 21" key="1">
    <citation type="submission" date="2017-04" db="EMBL/GenBank/DDBJ databases">
        <title>Novel microbial lineages endemic to geothermal iron-oxide mats fill important gaps in the evolutionary history of Archaea.</title>
        <authorList>
            <person name="Jay Z.J."/>
            <person name="Beam J.P."/>
            <person name="Dlakic M."/>
            <person name="Rusch D.B."/>
            <person name="Kozubal M.A."/>
            <person name="Inskeep W.P."/>
        </authorList>
    </citation>
    <scope>NUCLEOTIDE SEQUENCE [LARGE SCALE GENOMIC DNA]</scope>
    <source>
        <strain evidence="20">OSP_D</strain>
    </source>
</reference>
<gene>
    <name evidence="20" type="ORF">B9Q03_01965</name>
</gene>
<dbReference type="GO" id="GO:0003955">
    <property type="term" value="F:NAD(P)H dehydrogenase (quinone) activity"/>
    <property type="evidence" value="ECO:0007669"/>
    <property type="project" value="TreeGrafter"/>
</dbReference>
<dbReference type="GO" id="GO:0050787">
    <property type="term" value="P:detoxification of mercury ion"/>
    <property type="evidence" value="ECO:0007669"/>
    <property type="project" value="InterPro"/>
</dbReference>
<dbReference type="AlphaFoldDB" id="A0A2R6B0H7"/>
<dbReference type="Pfam" id="PF02852">
    <property type="entry name" value="Pyr_redox_dim"/>
    <property type="match status" value="1"/>
</dbReference>
<accession>A0A2R6B0H7</accession>
<dbReference type="SUPFAM" id="SSF51905">
    <property type="entry name" value="FAD/NAD(P)-binding domain"/>
    <property type="match status" value="1"/>
</dbReference>
<evidence type="ECO:0000313" key="20">
    <source>
        <dbReference type="EMBL" id="PSN92151.1"/>
    </source>
</evidence>
<dbReference type="Gene3D" id="3.30.390.30">
    <property type="match status" value="1"/>
</dbReference>
<dbReference type="Gene3D" id="3.50.50.60">
    <property type="entry name" value="FAD/NAD(P)-binding domain"/>
    <property type="match status" value="2"/>
</dbReference>
<comment type="similarity">
    <text evidence="2 17">Belongs to the class-I pyridine nucleotide-disulfide oxidoreductase family.</text>
</comment>
<comment type="cofactor">
    <cofactor evidence="1">
        <name>FAD</name>
        <dbReference type="ChEBI" id="CHEBI:57692"/>
    </cofactor>
</comment>
<evidence type="ECO:0000256" key="15">
    <source>
        <dbReference type="ARBA" id="ARBA00031725"/>
    </source>
</evidence>
<evidence type="ECO:0000256" key="7">
    <source>
        <dbReference type="ARBA" id="ARBA00022630"/>
    </source>
</evidence>
<organism evidence="20 21">
    <name type="scientific">Candidatus Marsarchaeota G2 archaeon OSP_D</name>
    <dbReference type="NCBI Taxonomy" id="1978157"/>
    <lineage>
        <taxon>Archaea</taxon>
        <taxon>Candidatus Marsarchaeota</taxon>
        <taxon>Candidatus Marsarchaeota group 2</taxon>
    </lineage>
</organism>
<evidence type="ECO:0000256" key="3">
    <source>
        <dbReference type="ARBA" id="ARBA00011738"/>
    </source>
</evidence>
<keyword evidence="10" id="KW-0521">NADP</keyword>
<sequence>MMPDTWDIAILGKGAAAFAAAIKASEKSSGKARIVMVGSGPIGGTCVNVGCVPSKYLLEASHRLYYTAREVFPGVGAVNPSLDFPKLMEGVHNLVGNMRREKYEKVLRYYPNVEVLDGKAKFESPTAIKVVGTAHEKTIYAKNFIVATGSRPTAPPIEGLEQTGYITSDSVWNLEYKPETLAVIGGGAIGLELGQAFRHLGSEVTVLEAMPRIVPPAEPEVSETLQGVLEDEGVKFQLKVRIARVYKKDGKKALEVVTAQGKRELVVDEILVATGRAPNTDMLDLDKAGVRTDERGFIVVDKGMRTSNPNIYSAGDCVSKRLMLETLAAREGVVAATNILGGSEEVDYSTTPWAVFTNPQVASVGYTEDEVMAKMNACACRIVDLDRVAKAGIMGSERGLIKLVLDPYTYKVIGVHALTPNATEYIVEGALAIKYGLTYSDLINTTHVFPTLAEGVKLAAQSFIRPVDRMSCCVE</sequence>
<keyword evidence="14 17" id="KW-0676">Redox-active center</keyword>
<dbReference type="EMBL" id="NEXE01000009">
    <property type="protein sequence ID" value="PSN92151.1"/>
    <property type="molecule type" value="Genomic_DNA"/>
</dbReference>